<keyword evidence="5" id="KW-0808">Transferase</keyword>
<keyword evidence="10" id="KW-0460">Magnesium</keyword>
<dbReference type="Proteomes" id="UP001153076">
    <property type="component" value="Unassembled WGS sequence"/>
</dbReference>
<dbReference type="GO" id="GO:0005524">
    <property type="term" value="F:ATP binding"/>
    <property type="evidence" value="ECO:0007669"/>
    <property type="project" value="UniProtKB-KW"/>
</dbReference>
<dbReference type="InterPro" id="IPR040442">
    <property type="entry name" value="Pyrv_kinase-like_dom_sf"/>
</dbReference>
<keyword evidence="11" id="KW-0324">Glycolysis</keyword>
<dbReference type="GO" id="GO:0016301">
    <property type="term" value="F:kinase activity"/>
    <property type="evidence" value="ECO:0007669"/>
    <property type="project" value="UniProtKB-KW"/>
</dbReference>
<protein>
    <recommendedName>
        <fullName evidence="4">pyruvate kinase</fullName>
        <ecNumber evidence="4">2.7.1.40</ecNumber>
    </recommendedName>
</protein>
<keyword evidence="12" id="KW-0670">Pyruvate</keyword>
<evidence type="ECO:0000256" key="1">
    <source>
        <dbReference type="ARBA" id="ARBA00001958"/>
    </source>
</evidence>
<dbReference type="InterPro" id="IPR015793">
    <property type="entry name" value="Pyrv_Knase_brl"/>
</dbReference>
<dbReference type="GO" id="GO:0030955">
    <property type="term" value="F:potassium ion binding"/>
    <property type="evidence" value="ECO:0007669"/>
    <property type="project" value="InterPro"/>
</dbReference>
<keyword evidence="9" id="KW-0067">ATP-binding</keyword>
<accession>A0A9Q1GTW8</accession>
<dbReference type="PANTHER" id="PTHR11817">
    <property type="entry name" value="PYRUVATE KINASE"/>
    <property type="match status" value="1"/>
</dbReference>
<comment type="pathway">
    <text evidence="2">Carbohydrate degradation; glycolysis; pyruvate from D-glyceraldehyde 3-phosphate: step 5/5.</text>
</comment>
<dbReference type="InterPro" id="IPR015806">
    <property type="entry name" value="Pyrv_Knase_insert_dom_sf"/>
</dbReference>
<dbReference type="Gene3D" id="3.20.20.60">
    <property type="entry name" value="Phosphoenolpyruvate-binding domains"/>
    <property type="match status" value="1"/>
</dbReference>
<evidence type="ECO:0000256" key="12">
    <source>
        <dbReference type="ARBA" id="ARBA00023317"/>
    </source>
</evidence>
<evidence type="ECO:0000256" key="2">
    <source>
        <dbReference type="ARBA" id="ARBA00004997"/>
    </source>
</evidence>
<evidence type="ECO:0000256" key="6">
    <source>
        <dbReference type="ARBA" id="ARBA00022723"/>
    </source>
</evidence>
<evidence type="ECO:0000313" key="15">
    <source>
        <dbReference type="Proteomes" id="UP001153076"/>
    </source>
</evidence>
<dbReference type="AlphaFoldDB" id="A0A9Q1GTW8"/>
<evidence type="ECO:0000256" key="8">
    <source>
        <dbReference type="ARBA" id="ARBA00022777"/>
    </source>
</evidence>
<dbReference type="InterPro" id="IPR001697">
    <property type="entry name" value="Pyr_Knase"/>
</dbReference>
<keyword evidence="8" id="KW-0418">Kinase</keyword>
<name>A0A9Q1GTW8_9CARY</name>
<dbReference type="OrthoDB" id="108365at2759"/>
<dbReference type="GO" id="GO:0004743">
    <property type="term" value="F:pyruvate kinase activity"/>
    <property type="evidence" value="ECO:0007669"/>
    <property type="project" value="UniProtKB-EC"/>
</dbReference>
<dbReference type="Pfam" id="PF00224">
    <property type="entry name" value="PK"/>
    <property type="match status" value="1"/>
</dbReference>
<evidence type="ECO:0000256" key="9">
    <source>
        <dbReference type="ARBA" id="ARBA00022840"/>
    </source>
</evidence>
<evidence type="ECO:0000256" key="3">
    <source>
        <dbReference type="ARBA" id="ARBA00008663"/>
    </source>
</evidence>
<feature type="domain" description="Pyruvate kinase barrel" evidence="13">
    <location>
        <begin position="30"/>
        <end position="140"/>
    </location>
</feature>
<comment type="cofactor">
    <cofactor evidence="1">
        <name>K(+)</name>
        <dbReference type="ChEBI" id="CHEBI:29103"/>
    </cofactor>
</comment>
<sequence>MPSTNLLLEEPIRMASILEPSKPTFFAAMSKIVGTLGPSSQSVEVISGLLNAGMSVARFDFSWGDAEAHRQTLENLRAAVKATKKLCAVMLDTVGPELQVVNKNGQAISLKENEFVTLTPDLEKEASSEILPINYSGLGKEWVRLVNVPKWDRFDYNIFMSLAVKKGDTIFMGKYLFTGSETTSVWLEVRRAWLNVWAALPLF</sequence>
<dbReference type="SUPFAM" id="SSF51621">
    <property type="entry name" value="Phosphoenolpyruvate/pyruvate domain"/>
    <property type="match status" value="1"/>
</dbReference>
<organism evidence="14 15">
    <name type="scientific">Carnegiea gigantea</name>
    <dbReference type="NCBI Taxonomy" id="171969"/>
    <lineage>
        <taxon>Eukaryota</taxon>
        <taxon>Viridiplantae</taxon>
        <taxon>Streptophyta</taxon>
        <taxon>Embryophyta</taxon>
        <taxon>Tracheophyta</taxon>
        <taxon>Spermatophyta</taxon>
        <taxon>Magnoliopsida</taxon>
        <taxon>eudicotyledons</taxon>
        <taxon>Gunneridae</taxon>
        <taxon>Pentapetalae</taxon>
        <taxon>Caryophyllales</taxon>
        <taxon>Cactineae</taxon>
        <taxon>Cactaceae</taxon>
        <taxon>Cactoideae</taxon>
        <taxon>Echinocereeae</taxon>
        <taxon>Carnegiea</taxon>
    </lineage>
</organism>
<evidence type="ECO:0000256" key="4">
    <source>
        <dbReference type="ARBA" id="ARBA00012142"/>
    </source>
</evidence>
<dbReference type="InterPro" id="IPR015813">
    <property type="entry name" value="Pyrv/PenolPyrv_kinase-like_dom"/>
</dbReference>
<evidence type="ECO:0000259" key="13">
    <source>
        <dbReference type="Pfam" id="PF00224"/>
    </source>
</evidence>
<evidence type="ECO:0000256" key="7">
    <source>
        <dbReference type="ARBA" id="ARBA00022741"/>
    </source>
</evidence>
<keyword evidence="6" id="KW-0479">Metal-binding</keyword>
<dbReference type="GO" id="GO:0000287">
    <property type="term" value="F:magnesium ion binding"/>
    <property type="evidence" value="ECO:0007669"/>
    <property type="project" value="InterPro"/>
</dbReference>
<evidence type="ECO:0000313" key="14">
    <source>
        <dbReference type="EMBL" id="KAJ8425184.1"/>
    </source>
</evidence>
<reference evidence="14" key="1">
    <citation type="submission" date="2022-04" db="EMBL/GenBank/DDBJ databases">
        <title>Carnegiea gigantea Genome sequencing and assembly v2.</title>
        <authorList>
            <person name="Copetti D."/>
            <person name="Sanderson M.J."/>
            <person name="Burquez A."/>
            <person name="Wojciechowski M.F."/>
        </authorList>
    </citation>
    <scope>NUCLEOTIDE SEQUENCE</scope>
    <source>
        <strain evidence="14">SGP5-SGP5p</strain>
        <tissue evidence="14">Aerial part</tissue>
    </source>
</reference>
<proteinExistence type="inferred from homology"/>
<dbReference type="EMBL" id="JAKOGI010001523">
    <property type="protein sequence ID" value="KAJ8425184.1"/>
    <property type="molecule type" value="Genomic_DNA"/>
</dbReference>
<evidence type="ECO:0000256" key="10">
    <source>
        <dbReference type="ARBA" id="ARBA00022842"/>
    </source>
</evidence>
<dbReference type="Gene3D" id="2.40.33.10">
    <property type="entry name" value="PK beta-barrel domain-like"/>
    <property type="match status" value="1"/>
</dbReference>
<keyword evidence="7" id="KW-0547">Nucleotide-binding</keyword>
<keyword evidence="15" id="KW-1185">Reference proteome</keyword>
<dbReference type="EC" id="2.7.1.40" evidence="4"/>
<comment type="caution">
    <text evidence="14">The sequence shown here is derived from an EMBL/GenBank/DDBJ whole genome shotgun (WGS) entry which is preliminary data.</text>
</comment>
<evidence type="ECO:0000256" key="5">
    <source>
        <dbReference type="ARBA" id="ARBA00022679"/>
    </source>
</evidence>
<comment type="similarity">
    <text evidence="3">Belongs to the pyruvate kinase family.</text>
</comment>
<evidence type="ECO:0000256" key="11">
    <source>
        <dbReference type="ARBA" id="ARBA00023152"/>
    </source>
</evidence>
<gene>
    <name evidence="14" type="ORF">Cgig2_004688</name>
</gene>